<protein>
    <submittedName>
        <fullName evidence="1">Uncharacterized protein</fullName>
    </submittedName>
</protein>
<accession>A0A0B6YG24</accession>
<organism evidence="1">
    <name type="scientific">Arion vulgaris</name>
    <dbReference type="NCBI Taxonomy" id="1028688"/>
    <lineage>
        <taxon>Eukaryota</taxon>
        <taxon>Metazoa</taxon>
        <taxon>Spiralia</taxon>
        <taxon>Lophotrochozoa</taxon>
        <taxon>Mollusca</taxon>
        <taxon>Gastropoda</taxon>
        <taxon>Heterobranchia</taxon>
        <taxon>Euthyneura</taxon>
        <taxon>Panpulmonata</taxon>
        <taxon>Eupulmonata</taxon>
        <taxon>Stylommatophora</taxon>
        <taxon>Helicina</taxon>
        <taxon>Arionoidea</taxon>
        <taxon>Arionidae</taxon>
        <taxon>Arion</taxon>
    </lineage>
</organism>
<sequence length="84" mass="9318">EIGEALVLDDDNNDKAAYKKYVSCIYKIATNLILTIRQAGGDVVVDSKTSKQVKLVQQCVERVITLLEKMDFQISPTVQSSAQQ</sequence>
<feature type="non-terminal residue" evidence="1">
    <location>
        <position position="1"/>
    </location>
</feature>
<evidence type="ECO:0000313" key="1">
    <source>
        <dbReference type="EMBL" id="CEK55124.1"/>
    </source>
</evidence>
<reference evidence="1" key="1">
    <citation type="submission" date="2014-12" db="EMBL/GenBank/DDBJ databases">
        <title>Insight into the proteome of Arion vulgaris.</title>
        <authorList>
            <person name="Aradska J."/>
            <person name="Bulat T."/>
            <person name="Smidak R."/>
            <person name="Sarate P."/>
            <person name="Gangsoo J."/>
            <person name="Sialana F."/>
            <person name="Bilban M."/>
            <person name="Lubec G."/>
        </authorList>
    </citation>
    <scope>NUCLEOTIDE SEQUENCE</scope>
    <source>
        <tissue evidence="1">Skin</tissue>
    </source>
</reference>
<dbReference type="EMBL" id="HACG01008259">
    <property type="protein sequence ID" value="CEK55124.1"/>
    <property type="molecule type" value="Transcribed_RNA"/>
</dbReference>
<feature type="non-terminal residue" evidence="1">
    <location>
        <position position="84"/>
    </location>
</feature>
<gene>
    <name evidence="1" type="primary">ORF24426</name>
</gene>
<dbReference type="AlphaFoldDB" id="A0A0B6YG24"/>
<name>A0A0B6YG24_9EUPU</name>
<proteinExistence type="predicted"/>